<gene>
    <name evidence="2" type="ORF">llap_6955</name>
</gene>
<sequence length="126" mass="13787">MAFSAVAFYFSSFETVVSLLQLRKPVKEESVPGSSVDNSTGNCVCWVLKSSLSSQIAIWVVSSTILQYQGLWTFAGTMMLGQGTKSPSLDQQRLPGQEEREHQQSHEANDPARAFKGELVLCQGQG</sequence>
<evidence type="ECO:0000313" key="3">
    <source>
        <dbReference type="Proteomes" id="UP000233556"/>
    </source>
</evidence>
<feature type="region of interest" description="Disordered" evidence="1">
    <location>
        <begin position="83"/>
        <end position="115"/>
    </location>
</feature>
<feature type="compositionally biased region" description="Basic and acidic residues" evidence="1">
    <location>
        <begin position="96"/>
        <end position="115"/>
    </location>
</feature>
<reference evidence="3" key="1">
    <citation type="submission" date="2017-11" db="EMBL/GenBank/DDBJ databases">
        <authorList>
            <person name="Lima N.C."/>
            <person name="Parody-Merino A.M."/>
            <person name="Battley P.F."/>
            <person name="Fidler A.E."/>
            <person name="Prosdocimi F."/>
        </authorList>
    </citation>
    <scope>NUCLEOTIDE SEQUENCE [LARGE SCALE GENOMIC DNA]</scope>
</reference>
<dbReference type="Proteomes" id="UP000233556">
    <property type="component" value="Unassembled WGS sequence"/>
</dbReference>
<protein>
    <submittedName>
        <fullName evidence="2">Uncharacterized protein</fullName>
    </submittedName>
</protein>
<organism evidence="2 3">
    <name type="scientific">Limosa lapponica baueri</name>
    <dbReference type="NCBI Taxonomy" id="1758121"/>
    <lineage>
        <taxon>Eukaryota</taxon>
        <taxon>Metazoa</taxon>
        <taxon>Chordata</taxon>
        <taxon>Craniata</taxon>
        <taxon>Vertebrata</taxon>
        <taxon>Euteleostomi</taxon>
        <taxon>Archelosauria</taxon>
        <taxon>Archosauria</taxon>
        <taxon>Dinosauria</taxon>
        <taxon>Saurischia</taxon>
        <taxon>Theropoda</taxon>
        <taxon>Coelurosauria</taxon>
        <taxon>Aves</taxon>
        <taxon>Neognathae</taxon>
        <taxon>Neoaves</taxon>
        <taxon>Charadriiformes</taxon>
        <taxon>Scolopacidae</taxon>
        <taxon>Limosa</taxon>
    </lineage>
</organism>
<name>A0A2I0U9K7_LIMLA</name>
<dbReference type="AlphaFoldDB" id="A0A2I0U9K7"/>
<evidence type="ECO:0000256" key="1">
    <source>
        <dbReference type="SAM" id="MobiDB-lite"/>
    </source>
</evidence>
<reference evidence="3" key="2">
    <citation type="submission" date="2017-12" db="EMBL/GenBank/DDBJ databases">
        <title>Genome sequence of the Bar-tailed Godwit (Limosa lapponica baueri).</title>
        <authorList>
            <person name="Lima N.C.B."/>
            <person name="Parody-Merino A.M."/>
            <person name="Battley P.F."/>
            <person name="Fidler A.E."/>
            <person name="Prosdocimi F."/>
        </authorList>
    </citation>
    <scope>NUCLEOTIDE SEQUENCE [LARGE SCALE GENOMIC DNA]</scope>
</reference>
<dbReference type="EMBL" id="KZ505965">
    <property type="protein sequence ID" value="PKU42744.1"/>
    <property type="molecule type" value="Genomic_DNA"/>
</dbReference>
<keyword evidence="3" id="KW-1185">Reference proteome</keyword>
<proteinExistence type="predicted"/>
<accession>A0A2I0U9K7</accession>
<evidence type="ECO:0000313" key="2">
    <source>
        <dbReference type="EMBL" id="PKU42744.1"/>
    </source>
</evidence>